<evidence type="ECO:0000256" key="11">
    <source>
        <dbReference type="ARBA" id="ARBA00023136"/>
    </source>
</evidence>
<keyword evidence="10 15" id="KW-1133">Transmembrane helix</keyword>
<dbReference type="VEuPathDB" id="FungiDB:SJAG_04316"/>
<dbReference type="Pfam" id="PF16192">
    <property type="entry name" value="PMT_4TMC"/>
    <property type="match status" value="1"/>
</dbReference>
<feature type="transmembrane region" description="Helical" evidence="15">
    <location>
        <begin position="637"/>
        <end position="657"/>
    </location>
</feature>
<sequence>MAPKNKRGASSKKNKNEPLYTPKVVKNEGKKDVSDIVLVLGLTVISFFIRFYRFLNPTKVVFEELNFVRLALGYAKKSFVMDVYPPLAKIIFGLVAAFTGFNGSLESLEATGAEYGDNIPIGSMRLCSVVFGSLLVPLAYFTVRNTTKSKAASLLAASFVAYDNGLISMSRYVMIEMPALFFIAATTFAWTAFEHCKSRPLGLQWNIRLLSVGVLLGLAVSTKLSGVFTMVWLLCLALFHLWGLLGDINTTTCQIIRYAVHYAFGLIVTPLLIYLAVFAVHFKILTRSGPGQQVVSQELKYSLDGNDFEEQIAEVAYGSIVSIRNLNHERGYLHSHRLDYPAGSKQQQITLVPEQDYNTLWVIERETPLENDTGVPELLKDRSVVRLRHLATGRCLHSHEHKPSVSDVDWQKEASAYGFPGFAGDNNDLFRIEIIPEKSNNKSTDVVEALNTRFQLVHVWSGCQLFSTRYHLPKWGENQREVTCCTYCNKRNTVWYVEKNIDDKRAPTARKIGFNKPNFWQKFVEVNKLMWGKDRELGDGHPFESHALSWPFLMRPLRFLVDEHTQVYFMGNPVVWYAVITFVLFFAVVQVLLLLNYQLGYQELPRIAFFYEWNMGKFVLGWLIHLFPYILENDRVFIYHYLPSLYFGIIALANGWSFVETEVVKRRSLMYALTIGLILSAITVYRLYAPFTYMQPINKQTCGKLELAGTWDFNCNTYLDEPGMYQSDAIHDTPANYAKAAPMAFHFDTLKNANLDDPARYNFKFDIFFENEEDPVAKAQQQQEELLKAL</sequence>
<feature type="transmembrane region" description="Helical" evidence="15">
    <location>
        <begin position="669"/>
        <end position="688"/>
    </location>
</feature>
<feature type="region of interest" description="Disordered" evidence="16">
    <location>
        <begin position="1"/>
        <end position="21"/>
    </location>
</feature>
<dbReference type="Proteomes" id="UP000001744">
    <property type="component" value="Unassembled WGS sequence"/>
</dbReference>
<dbReference type="OMA" id="WAPYILE"/>
<feature type="transmembrane region" description="Helical" evidence="15">
    <location>
        <begin position="36"/>
        <end position="55"/>
    </location>
</feature>
<dbReference type="InterPro" id="IPR027005">
    <property type="entry name" value="PMT-like"/>
</dbReference>
<dbReference type="PANTHER" id="PTHR10050">
    <property type="entry name" value="DOLICHYL-PHOSPHATE-MANNOSE--PROTEIN MANNOSYLTRANSFERASE"/>
    <property type="match status" value="1"/>
</dbReference>
<keyword evidence="20" id="KW-1185">Reference proteome</keyword>
<evidence type="ECO:0000256" key="8">
    <source>
        <dbReference type="ARBA" id="ARBA00022737"/>
    </source>
</evidence>
<feature type="transmembrane region" description="Helical" evidence="15">
    <location>
        <begin position="172"/>
        <end position="193"/>
    </location>
</feature>
<dbReference type="PANTHER" id="PTHR10050:SF50">
    <property type="entry name" value="DOLICHYL-PHOSPHATE-MANNOSE--PROTEIN MANNOSYLTRANSFERASE 1-RELATED"/>
    <property type="match status" value="1"/>
</dbReference>
<feature type="transmembrane region" description="Helical" evidence="15">
    <location>
        <begin position="87"/>
        <end position="105"/>
    </location>
</feature>
<feature type="transmembrane region" description="Helical" evidence="15">
    <location>
        <begin position="126"/>
        <end position="143"/>
    </location>
</feature>
<comment type="catalytic activity">
    <reaction evidence="13 15">
        <text>a di-trans,poly-cis-dolichyl beta-D-mannosyl phosphate + L-threonyl-[protein] = 3-O-(alpha-D-mannosyl)-L-threonyl-[protein] + a di-trans,poly-cis-dolichyl phosphate + H(+)</text>
        <dbReference type="Rhea" id="RHEA:53396"/>
        <dbReference type="Rhea" id="RHEA-COMP:11060"/>
        <dbReference type="Rhea" id="RHEA-COMP:13547"/>
        <dbReference type="Rhea" id="RHEA-COMP:19498"/>
        <dbReference type="Rhea" id="RHEA-COMP:19501"/>
        <dbReference type="ChEBI" id="CHEBI:15378"/>
        <dbReference type="ChEBI" id="CHEBI:30013"/>
        <dbReference type="ChEBI" id="CHEBI:57683"/>
        <dbReference type="ChEBI" id="CHEBI:58211"/>
        <dbReference type="ChEBI" id="CHEBI:137323"/>
        <dbReference type="EC" id="2.4.1.109"/>
    </reaction>
</comment>
<keyword evidence="5 15" id="KW-0328">Glycosyltransferase</keyword>
<evidence type="ECO:0000256" key="4">
    <source>
        <dbReference type="ARBA" id="ARBA00012839"/>
    </source>
</evidence>
<evidence type="ECO:0000256" key="12">
    <source>
        <dbReference type="ARBA" id="ARBA00023180"/>
    </source>
</evidence>
<dbReference type="InterPro" id="IPR036300">
    <property type="entry name" value="MIR_dom_sf"/>
</dbReference>
<evidence type="ECO:0000313" key="20">
    <source>
        <dbReference type="Proteomes" id="UP000001744"/>
    </source>
</evidence>
<evidence type="ECO:0000256" key="10">
    <source>
        <dbReference type="ARBA" id="ARBA00022989"/>
    </source>
</evidence>
<organism evidence="18 20">
    <name type="scientific">Schizosaccharomyces japonicus (strain yFS275 / FY16936)</name>
    <name type="common">Fission yeast</name>
    <dbReference type="NCBI Taxonomy" id="402676"/>
    <lineage>
        <taxon>Eukaryota</taxon>
        <taxon>Fungi</taxon>
        <taxon>Dikarya</taxon>
        <taxon>Ascomycota</taxon>
        <taxon>Taphrinomycotina</taxon>
        <taxon>Schizosaccharomycetes</taxon>
        <taxon>Schizosaccharomycetales</taxon>
        <taxon>Schizosaccharomycetaceae</taxon>
        <taxon>Schizosaccharomyces</taxon>
    </lineage>
</organism>
<dbReference type="RefSeq" id="XP_002175430.1">
    <property type="nucleotide sequence ID" value="XM_002175394.2"/>
</dbReference>
<dbReference type="eggNOG" id="KOG3359">
    <property type="taxonomic scope" value="Eukaryota"/>
</dbReference>
<comment type="function">
    <text evidence="15">Transfers mannose from Dol-P-mannose to Ser or Thr residues on proteins.</text>
</comment>
<keyword evidence="8" id="KW-0677">Repeat</keyword>
<dbReference type="OrthoDB" id="292747at2759"/>
<feature type="transmembrane region" description="Helical" evidence="15">
    <location>
        <begin position="609"/>
        <end position="631"/>
    </location>
</feature>
<dbReference type="AlphaFoldDB" id="B6K6I3"/>
<feature type="domain" description="MIR" evidence="17">
    <location>
        <begin position="376"/>
        <end position="435"/>
    </location>
</feature>
<feature type="domain" description="MIR" evidence="17">
    <location>
        <begin position="444"/>
        <end position="500"/>
    </location>
</feature>
<dbReference type="HOGENOM" id="CLU_008438_2_1_1"/>
<keyword evidence="12" id="KW-0325">Glycoprotein</keyword>
<dbReference type="GO" id="GO:0035269">
    <property type="term" value="P:protein O-linked glycosylation via mannose"/>
    <property type="evidence" value="ECO:0000318"/>
    <property type="project" value="GO_Central"/>
</dbReference>
<dbReference type="PROSITE" id="PS50919">
    <property type="entry name" value="MIR"/>
    <property type="match status" value="3"/>
</dbReference>
<dbReference type="Pfam" id="PF02366">
    <property type="entry name" value="PMT"/>
    <property type="match status" value="1"/>
</dbReference>
<evidence type="ECO:0000256" key="5">
    <source>
        <dbReference type="ARBA" id="ARBA00022676"/>
    </source>
</evidence>
<comment type="pathway">
    <text evidence="2 15">Protein modification; protein glycosylation.</text>
</comment>
<dbReference type="GO" id="GO:0005783">
    <property type="term" value="C:endoplasmic reticulum"/>
    <property type="evidence" value="ECO:0000318"/>
    <property type="project" value="GO_Central"/>
</dbReference>
<feature type="domain" description="MIR" evidence="17">
    <location>
        <begin position="312"/>
        <end position="366"/>
    </location>
</feature>
<evidence type="ECO:0000256" key="13">
    <source>
        <dbReference type="ARBA" id="ARBA00045085"/>
    </source>
</evidence>
<evidence type="ECO:0000256" key="1">
    <source>
        <dbReference type="ARBA" id="ARBA00004477"/>
    </source>
</evidence>
<evidence type="ECO:0000256" key="16">
    <source>
        <dbReference type="SAM" id="MobiDB-lite"/>
    </source>
</evidence>
<keyword evidence="6 15" id="KW-0808">Transferase</keyword>
<evidence type="ECO:0000256" key="7">
    <source>
        <dbReference type="ARBA" id="ARBA00022692"/>
    </source>
</evidence>
<gene>
    <name evidence="19" type="primary">ogm1</name>
    <name evidence="18" type="ORF">SJAG_04316</name>
</gene>
<evidence type="ECO:0000313" key="18">
    <source>
        <dbReference type="EMBL" id="EEB09137.1"/>
    </source>
</evidence>
<dbReference type="UniPathway" id="UPA00378"/>
<dbReference type="InterPro" id="IPR016093">
    <property type="entry name" value="MIR_motif"/>
</dbReference>
<feature type="transmembrane region" description="Helical" evidence="15">
    <location>
        <begin position="227"/>
        <end position="246"/>
    </location>
</feature>
<dbReference type="InterPro" id="IPR032421">
    <property type="entry name" value="PMT_4TMC"/>
</dbReference>
<comment type="catalytic activity">
    <reaction evidence="14 15">
        <text>a di-trans,poly-cis-dolichyl beta-D-mannosyl phosphate + L-seryl-[protein] = 3-O-(alpha-D-mannosyl)-L-seryl-[protein] + a di-trans,poly-cis-dolichyl phosphate + H(+)</text>
        <dbReference type="Rhea" id="RHEA:17377"/>
        <dbReference type="Rhea" id="RHEA-COMP:9863"/>
        <dbReference type="Rhea" id="RHEA-COMP:13546"/>
        <dbReference type="Rhea" id="RHEA-COMP:19498"/>
        <dbReference type="Rhea" id="RHEA-COMP:19501"/>
        <dbReference type="ChEBI" id="CHEBI:15378"/>
        <dbReference type="ChEBI" id="CHEBI:29999"/>
        <dbReference type="ChEBI" id="CHEBI:57683"/>
        <dbReference type="ChEBI" id="CHEBI:58211"/>
        <dbReference type="ChEBI" id="CHEBI:137321"/>
        <dbReference type="EC" id="2.4.1.109"/>
    </reaction>
</comment>
<proteinExistence type="inferred from homology"/>
<evidence type="ECO:0000256" key="9">
    <source>
        <dbReference type="ARBA" id="ARBA00022824"/>
    </source>
</evidence>
<evidence type="ECO:0000256" key="14">
    <source>
        <dbReference type="ARBA" id="ARBA00045102"/>
    </source>
</evidence>
<dbReference type="SMART" id="SM00472">
    <property type="entry name" value="MIR"/>
    <property type="match status" value="3"/>
</dbReference>
<comment type="similarity">
    <text evidence="3 15">Belongs to the glycosyltransferase 39 family.</text>
</comment>
<keyword evidence="11 15" id="KW-0472">Membrane</keyword>
<feature type="compositionally biased region" description="Basic residues" evidence="16">
    <location>
        <begin position="1"/>
        <end position="13"/>
    </location>
</feature>
<dbReference type="Pfam" id="PF02815">
    <property type="entry name" value="MIR"/>
    <property type="match status" value="1"/>
</dbReference>
<dbReference type="GeneID" id="7052578"/>
<dbReference type="SUPFAM" id="SSF82109">
    <property type="entry name" value="MIR domain"/>
    <property type="match status" value="1"/>
</dbReference>
<evidence type="ECO:0000256" key="2">
    <source>
        <dbReference type="ARBA" id="ARBA00004922"/>
    </source>
</evidence>
<dbReference type="EMBL" id="KE651167">
    <property type="protein sequence ID" value="EEB09137.1"/>
    <property type="molecule type" value="Genomic_DNA"/>
</dbReference>
<dbReference type="EC" id="2.4.1.109" evidence="4 15"/>
<dbReference type="GO" id="GO:0005789">
    <property type="term" value="C:endoplasmic reticulum membrane"/>
    <property type="evidence" value="ECO:0007669"/>
    <property type="project" value="UniProtKB-SubCell"/>
</dbReference>
<evidence type="ECO:0000259" key="17">
    <source>
        <dbReference type="PROSITE" id="PS50919"/>
    </source>
</evidence>
<dbReference type="STRING" id="402676.B6K6I3"/>
<feature type="transmembrane region" description="Helical" evidence="15">
    <location>
        <begin position="574"/>
        <end position="597"/>
    </location>
</feature>
<protein>
    <recommendedName>
        <fullName evidence="4 15">Dolichyl-phosphate-mannose--protein mannosyltransferase</fullName>
        <ecNumber evidence="4 15">2.4.1.109</ecNumber>
    </recommendedName>
</protein>
<evidence type="ECO:0000256" key="6">
    <source>
        <dbReference type="ARBA" id="ARBA00022679"/>
    </source>
</evidence>
<comment type="subcellular location">
    <subcellularLocation>
        <location evidence="1 15">Endoplasmic reticulum membrane</location>
        <topology evidence="1 15">Multi-pass membrane protein</topology>
    </subcellularLocation>
</comment>
<name>B6K6I3_SCHJY</name>
<dbReference type="GO" id="GO:0004169">
    <property type="term" value="F:dolichyl-phosphate-mannose-protein mannosyltransferase activity"/>
    <property type="evidence" value="ECO:0000318"/>
    <property type="project" value="GO_Central"/>
</dbReference>
<feature type="transmembrane region" description="Helical" evidence="15">
    <location>
        <begin position="258"/>
        <end position="282"/>
    </location>
</feature>
<keyword evidence="9 15" id="KW-0256">Endoplasmic reticulum</keyword>
<evidence type="ECO:0000256" key="3">
    <source>
        <dbReference type="ARBA" id="ARBA00007222"/>
    </source>
</evidence>
<evidence type="ECO:0000256" key="15">
    <source>
        <dbReference type="RuleBase" id="RU367007"/>
    </source>
</evidence>
<reference evidence="18 20" key="1">
    <citation type="journal article" date="2011" name="Science">
        <title>Comparative functional genomics of the fission yeasts.</title>
        <authorList>
            <person name="Rhind N."/>
            <person name="Chen Z."/>
            <person name="Yassour M."/>
            <person name="Thompson D.A."/>
            <person name="Haas B.J."/>
            <person name="Habib N."/>
            <person name="Wapinski I."/>
            <person name="Roy S."/>
            <person name="Lin M.F."/>
            <person name="Heiman D.I."/>
            <person name="Young S.K."/>
            <person name="Furuya K."/>
            <person name="Guo Y."/>
            <person name="Pidoux A."/>
            <person name="Chen H.M."/>
            <person name="Robbertse B."/>
            <person name="Goldberg J.M."/>
            <person name="Aoki K."/>
            <person name="Bayne E.H."/>
            <person name="Berlin A.M."/>
            <person name="Desjardins C.A."/>
            <person name="Dobbs E."/>
            <person name="Dukaj L."/>
            <person name="Fan L."/>
            <person name="FitzGerald M.G."/>
            <person name="French C."/>
            <person name="Gujja S."/>
            <person name="Hansen K."/>
            <person name="Keifenheim D."/>
            <person name="Levin J.Z."/>
            <person name="Mosher R.A."/>
            <person name="Mueller C.A."/>
            <person name="Pfiffner J."/>
            <person name="Priest M."/>
            <person name="Russ C."/>
            <person name="Smialowska A."/>
            <person name="Swoboda P."/>
            <person name="Sykes S.M."/>
            <person name="Vaughn M."/>
            <person name="Vengrova S."/>
            <person name="Yoder R."/>
            <person name="Zeng Q."/>
            <person name="Allshire R."/>
            <person name="Baulcombe D."/>
            <person name="Birren B.W."/>
            <person name="Brown W."/>
            <person name="Ekwall K."/>
            <person name="Kellis M."/>
            <person name="Leatherwood J."/>
            <person name="Levin H."/>
            <person name="Margalit H."/>
            <person name="Martienssen R."/>
            <person name="Nieduszynski C.A."/>
            <person name="Spatafora J.W."/>
            <person name="Friedman N."/>
            <person name="Dalgaard J.Z."/>
            <person name="Baumann P."/>
            <person name="Niki H."/>
            <person name="Regev A."/>
            <person name="Nusbaum C."/>
        </authorList>
    </citation>
    <scope>NUCLEOTIDE SEQUENCE [LARGE SCALE GENOMIC DNA]</scope>
    <source>
        <strain evidence="20">yFS275 / FY16936</strain>
    </source>
</reference>
<dbReference type="JaponicusDB" id="SJAG_04316">
    <property type="gene designation" value="ogm1"/>
</dbReference>
<accession>B6K6I3</accession>
<dbReference type="Gene3D" id="2.80.10.50">
    <property type="match status" value="1"/>
</dbReference>
<evidence type="ECO:0000313" key="19">
    <source>
        <dbReference type="JaponicusDB" id="SJAG_04316"/>
    </source>
</evidence>
<keyword evidence="7 15" id="KW-0812">Transmembrane</keyword>
<dbReference type="InterPro" id="IPR003342">
    <property type="entry name" value="ArnT-like_N"/>
</dbReference>